<reference evidence="2 3" key="1">
    <citation type="submission" date="2016-11" db="EMBL/GenBank/DDBJ databases">
        <authorList>
            <person name="Jaros S."/>
            <person name="Januszkiewicz K."/>
            <person name="Wedrychowicz H."/>
        </authorList>
    </citation>
    <scope>NUCLEOTIDE SEQUENCE [LARGE SCALE GENOMIC DNA]</scope>
    <source>
        <strain evidence="2 3">DSM 44666</strain>
    </source>
</reference>
<evidence type="ECO:0000313" key="3">
    <source>
        <dbReference type="Proteomes" id="UP000184476"/>
    </source>
</evidence>
<organism evidence="2 3">
    <name type="scientific">Seinonella peptonophila</name>
    <dbReference type="NCBI Taxonomy" id="112248"/>
    <lineage>
        <taxon>Bacteria</taxon>
        <taxon>Bacillati</taxon>
        <taxon>Bacillota</taxon>
        <taxon>Bacilli</taxon>
        <taxon>Bacillales</taxon>
        <taxon>Thermoactinomycetaceae</taxon>
        <taxon>Seinonella</taxon>
    </lineage>
</organism>
<proteinExistence type="predicted"/>
<dbReference type="AlphaFoldDB" id="A0A1M4VBE6"/>
<accession>A0A1M4VBE6</accession>
<dbReference type="STRING" id="112248.SAMN05444392_102271"/>
<name>A0A1M4VBE6_9BACL</name>
<protein>
    <submittedName>
        <fullName evidence="2">Uncharacterized protein</fullName>
    </submittedName>
</protein>
<evidence type="ECO:0000313" key="2">
    <source>
        <dbReference type="EMBL" id="SHE66148.1"/>
    </source>
</evidence>
<feature type="region of interest" description="Disordered" evidence="1">
    <location>
        <begin position="33"/>
        <end position="55"/>
    </location>
</feature>
<gene>
    <name evidence="2" type="ORF">SAMN05444392_102271</name>
</gene>
<dbReference type="Proteomes" id="UP000184476">
    <property type="component" value="Unassembled WGS sequence"/>
</dbReference>
<keyword evidence="3" id="KW-1185">Reference proteome</keyword>
<sequence length="80" mass="9480">MVEARSEKENERWETIQHMLAWHASNIMTATSGKKVTPDKLLGKKQKENKESKKITDIQKRKYEVRKQELLERLNSKNRG</sequence>
<feature type="compositionally biased region" description="Basic and acidic residues" evidence="1">
    <location>
        <begin position="36"/>
        <end position="55"/>
    </location>
</feature>
<dbReference type="EMBL" id="FQVL01000002">
    <property type="protein sequence ID" value="SHE66148.1"/>
    <property type="molecule type" value="Genomic_DNA"/>
</dbReference>
<evidence type="ECO:0000256" key="1">
    <source>
        <dbReference type="SAM" id="MobiDB-lite"/>
    </source>
</evidence>